<dbReference type="GO" id="GO:0005886">
    <property type="term" value="C:plasma membrane"/>
    <property type="evidence" value="ECO:0007669"/>
    <property type="project" value="UniProtKB-SubCell"/>
</dbReference>
<feature type="transmembrane region" description="Helical" evidence="11">
    <location>
        <begin position="61"/>
        <end position="87"/>
    </location>
</feature>
<dbReference type="PROSITE" id="PS50262">
    <property type="entry name" value="G_PROTEIN_RECEP_F1_2"/>
    <property type="match status" value="1"/>
</dbReference>
<evidence type="ECO:0000256" key="3">
    <source>
        <dbReference type="ARBA" id="ARBA00022692"/>
    </source>
</evidence>
<keyword evidence="7 10" id="KW-0675">Receptor</keyword>
<keyword evidence="6 11" id="KW-0472">Membrane</keyword>
<comment type="subcellular location">
    <subcellularLocation>
        <location evidence="1">Cell membrane</location>
        <topology evidence="1">Multi-pass membrane protein</topology>
    </subcellularLocation>
</comment>
<evidence type="ECO:0000256" key="9">
    <source>
        <dbReference type="ARBA" id="ARBA00023224"/>
    </source>
</evidence>
<keyword evidence="5 10" id="KW-0297">G-protein coupled receptor</keyword>
<keyword evidence="13" id="KW-1185">Reference proteome</keyword>
<evidence type="ECO:0000259" key="12">
    <source>
        <dbReference type="PROSITE" id="PS50262"/>
    </source>
</evidence>
<keyword evidence="3 10" id="KW-0812">Transmembrane</keyword>
<dbReference type="PRINTS" id="PR00237">
    <property type="entry name" value="GPCRRHODOPSN"/>
</dbReference>
<dbReference type="Gene3D" id="1.20.1070.10">
    <property type="entry name" value="Rhodopsin 7-helix transmembrane proteins"/>
    <property type="match status" value="1"/>
</dbReference>
<evidence type="ECO:0000313" key="13">
    <source>
        <dbReference type="Proteomes" id="UP000887574"/>
    </source>
</evidence>
<keyword evidence="8" id="KW-0325">Glycoprotein</keyword>
<feature type="transmembrane region" description="Helical" evidence="11">
    <location>
        <begin position="139"/>
        <end position="160"/>
    </location>
</feature>
<dbReference type="SUPFAM" id="SSF81321">
    <property type="entry name" value="Family A G protein-coupled receptor-like"/>
    <property type="match status" value="1"/>
</dbReference>
<evidence type="ECO:0000313" key="14">
    <source>
        <dbReference type="WBParaSite" id="jg20053"/>
    </source>
</evidence>
<evidence type="ECO:0000256" key="2">
    <source>
        <dbReference type="ARBA" id="ARBA00022475"/>
    </source>
</evidence>
<evidence type="ECO:0000256" key="1">
    <source>
        <dbReference type="ARBA" id="ARBA00004651"/>
    </source>
</evidence>
<evidence type="ECO:0000256" key="5">
    <source>
        <dbReference type="ARBA" id="ARBA00023040"/>
    </source>
</evidence>
<dbReference type="AlphaFoldDB" id="A0A915DHX8"/>
<feature type="transmembrane region" description="Helical" evidence="11">
    <location>
        <begin position="309"/>
        <end position="338"/>
    </location>
</feature>
<name>A0A915DHX8_9BILA</name>
<keyword evidence="9 10" id="KW-0807">Transducer</keyword>
<evidence type="ECO:0000256" key="10">
    <source>
        <dbReference type="RuleBase" id="RU000688"/>
    </source>
</evidence>
<accession>A0A915DHX8</accession>
<protein>
    <submittedName>
        <fullName evidence="14">G-protein coupled receptors family 1 profile domain-containing protein</fullName>
    </submittedName>
</protein>
<organism evidence="13 14">
    <name type="scientific">Ditylenchus dipsaci</name>
    <dbReference type="NCBI Taxonomy" id="166011"/>
    <lineage>
        <taxon>Eukaryota</taxon>
        <taxon>Metazoa</taxon>
        <taxon>Ecdysozoa</taxon>
        <taxon>Nematoda</taxon>
        <taxon>Chromadorea</taxon>
        <taxon>Rhabditida</taxon>
        <taxon>Tylenchina</taxon>
        <taxon>Tylenchomorpha</taxon>
        <taxon>Sphaerularioidea</taxon>
        <taxon>Anguinidae</taxon>
        <taxon>Anguininae</taxon>
        <taxon>Ditylenchus</taxon>
    </lineage>
</organism>
<proteinExistence type="inferred from homology"/>
<evidence type="ECO:0000256" key="4">
    <source>
        <dbReference type="ARBA" id="ARBA00022989"/>
    </source>
</evidence>
<evidence type="ECO:0000256" key="6">
    <source>
        <dbReference type="ARBA" id="ARBA00023136"/>
    </source>
</evidence>
<evidence type="ECO:0000256" key="8">
    <source>
        <dbReference type="ARBA" id="ARBA00023180"/>
    </source>
</evidence>
<feature type="transmembrane region" description="Helical" evidence="11">
    <location>
        <begin position="23"/>
        <end position="49"/>
    </location>
</feature>
<dbReference type="PANTHER" id="PTHR24248">
    <property type="entry name" value="ADRENERGIC RECEPTOR-RELATED G-PROTEIN COUPLED RECEPTOR"/>
    <property type="match status" value="1"/>
</dbReference>
<dbReference type="Pfam" id="PF00001">
    <property type="entry name" value="7tm_1"/>
    <property type="match status" value="1"/>
</dbReference>
<sequence>MAGPNISDTCLSPWPSCLSLSEAFVTVASMLTVMLVIVFGNLMVVLTVNNDQKLRSQRQNWLIVSLALADLLVGLLIMPLTMIYEIVGSWVLGNLLCELWLALDVLFVTASILHICIISLDRYWSVTQPLTYPTKRTPFLMCVMIGVAWLLSLLICFPPLLGWKPHRKTGECAVSQDLGYVLYSSLGSFYIPVGILVMVYWRIFVITKHHSRQRMKDTQRTDETLCQMTSQVHCISEKGISQNGKSAISNISEGEVSTPDTQVNLFSNIRSRIFNNTDSFKFSQEDEISQKKKSLDKRRRLLKVKERQATLILGLIFTAFIASWLPFFSMYVLGLLAMRLQSLLSNSSLVRILQQWYQPNYIHRFQQRI</sequence>
<feature type="domain" description="G-protein coupled receptors family 1 profile" evidence="12">
    <location>
        <begin position="40"/>
        <end position="362"/>
    </location>
</feature>
<dbReference type="InterPro" id="IPR000276">
    <property type="entry name" value="GPCR_Rhodpsn"/>
</dbReference>
<dbReference type="PROSITE" id="PS00237">
    <property type="entry name" value="G_PROTEIN_RECEP_F1_1"/>
    <property type="match status" value="1"/>
</dbReference>
<comment type="similarity">
    <text evidence="10">Belongs to the G-protein coupled receptor 1 family.</text>
</comment>
<dbReference type="WBParaSite" id="jg20053">
    <property type="protein sequence ID" value="jg20053"/>
    <property type="gene ID" value="jg20053"/>
</dbReference>
<evidence type="ECO:0000256" key="7">
    <source>
        <dbReference type="ARBA" id="ARBA00023170"/>
    </source>
</evidence>
<dbReference type="PANTHER" id="PTHR24248:SF174">
    <property type="entry name" value="TYRAMINE_OCTOPAMINE RECEPTOR"/>
    <property type="match status" value="1"/>
</dbReference>
<reference evidence="14" key="1">
    <citation type="submission" date="2022-11" db="UniProtKB">
        <authorList>
            <consortium name="WormBaseParasite"/>
        </authorList>
    </citation>
    <scope>IDENTIFICATION</scope>
</reference>
<feature type="transmembrane region" description="Helical" evidence="11">
    <location>
        <begin position="180"/>
        <end position="205"/>
    </location>
</feature>
<dbReference type="Proteomes" id="UP000887574">
    <property type="component" value="Unplaced"/>
</dbReference>
<feature type="transmembrane region" description="Helical" evidence="11">
    <location>
        <begin position="99"/>
        <end position="118"/>
    </location>
</feature>
<dbReference type="InterPro" id="IPR017452">
    <property type="entry name" value="GPCR_Rhodpsn_7TM"/>
</dbReference>
<dbReference type="GO" id="GO:0004930">
    <property type="term" value="F:G protein-coupled receptor activity"/>
    <property type="evidence" value="ECO:0007669"/>
    <property type="project" value="UniProtKB-KW"/>
</dbReference>
<evidence type="ECO:0000256" key="11">
    <source>
        <dbReference type="SAM" id="Phobius"/>
    </source>
</evidence>
<keyword evidence="2" id="KW-1003">Cell membrane</keyword>
<keyword evidence="4 11" id="KW-1133">Transmembrane helix</keyword>